<dbReference type="InterPro" id="IPR011635">
    <property type="entry name" value="CARDB"/>
</dbReference>
<sequence>TIPSSLAGTWSNLTKTLNLPIAPPGNFTSTDDVYIGMIVDANNDVAESNESNNSNVGLSYDKDLVHVVLPPTQADLYDDGDAMSYFNPDIVDSPGTPGYGQPWDAYFDIRNGGPAASGSFYVDFYASSNATITPIDHLLGRVTMSSIAGGSYGNADLNLTTFPAGIPAGVYYVGIIIDPTNVVAESNESNNIGVDINGYSLTVTGYRDLYDDGDSWNGFSPTTVQTGQTWSARMDVRNEGTADAAGFWVTFYASTDNIINTGDYFIDDVWVSGVTAGNYVDVDLSSILFPFNIPVGDYYVGTIIDASNSVNESDESNNNHAFDEYPLRVAILGDANNDGVVSADDYGSVQINFGDTGDVGILGDANLDGVVSSDDYGSVQLNFGNTSWMG</sequence>
<dbReference type="Pfam" id="PF07705">
    <property type="entry name" value="CARDB"/>
    <property type="match status" value="2"/>
</dbReference>
<dbReference type="PROSITE" id="PS00018">
    <property type="entry name" value="EF_HAND_1"/>
    <property type="match status" value="1"/>
</dbReference>
<comment type="caution">
    <text evidence="2">The sequence shown here is derived from an EMBL/GenBank/DDBJ whole genome shotgun (WGS) entry which is preliminary data.</text>
</comment>
<gene>
    <name evidence="2" type="ORF">LCGC14_2879950</name>
</gene>
<feature type="domain" description="CARDB" evidence="1">
    <location>
        <begin position="96"/>
        <end position="192"/>
    </location>
</feature>
<feature type="non-terminal residue" evidence="2">
    <location>
        <position position="390"/>
    </location>
</feature>
<dbReference type="Gene3D" id="1.10.1330.10">
    <property type="entry name" value="Dockerin domain"/>
    <property type="match status" value="1"/>
</dbReference>
<protein>
    <recommendedName>
        <fullName evidence="1">CARDB domain-containing protein</fullName>
    </recommendedName>
</protein>
<dbReference type="GO" id="GO:0000272">
    <property type="term" value="P:polysaccharide catabolic process"/>
    <property type="evidence" value="ECO:0007669"/>
    <property type="project" value="InterPro"/>
</dbReference>
<reference evidence="2" key="1">
    <citation type="journal article" date="2015" name="Nature">
        <title>Complex archaea that bridge the gap between prokaryotes and eukaryotes.</title>
        <authorList>
            <person name="Spang A."/>
            <person name="Saw J.H."/>
            <person name="Jorgensen S.L."/>
            <person name="Zaremba-Niedzwiedzka K."/>
            <person name="Martijn J."/>
            <person name="Lind A.E."/>
            <person name="van Eijk R."/>
            <person name="Schleper C."/>
            <person name="Guy L."/>
            <person name="Ettema T.J."/>
        </authorList>
    </citation>
    <scope>NUCLEOTIDE SEQUENCE</scope>
</reference>
<organism evidence="2">
    <name type="scientific">marine sediment metagenome</name>
    <dbReference type="NCBI Taxonomy" id="412755"/>
    <lineage>
        <taxon>unclassified sequences</taxon>
        <taxon>metagenomes</taxon>
        <taxon>ecological metagenomes</taxon>
    </lineage>
</organism>
<feature type="non-terminal residue" evidence="2">
    <location>
        <position position="1"/>
    </location>
</feature>
<dbReference type="InterPro" id="IPR013783">
    <property type="entry name" value="Ig-like_fold"/>
</dbReference>
<dbReference type="AlphaFoldDB" id="A0A0F8Y0L2"/>
<evidence type="ECO:0000259" key="1">
    <source>
        <dbReference type="Pfam" id="PF07705"/>
    </source>
</evidence>
<proteinExistence type="predicted"/>
<accession>A0A0F8Y0L2</accession>
<dbReference type="InterPro" id="IPR018247">
    <property type="entry name" value="EF_Hand_1_Ca_BS"/>
</dbReference>
<dbReference type="Gene3D" id="2.60.40.10">
    <property type="entry name" value="Immunoglobulins"/>
    <property type="match status" value="3"/>
</dbReference>
<dbReference type="EMBL" id="LAZR01056138">
    <property type="protein sequence ID" value="KKK74818.1"/>
    <property type="molecule type" value="Genomic_DNA"/>
</dbReference>
<dbReference type="InterPro" id="IPR036439">
    <property type="entry name" value="Dockerin_dom_sf"/>
</dbReference>
<evidence type="ECO:0000313" key="2">
    <source>
        <dbReference type="EMBL" id="KKK74818.1"/>
    </source>
</evidence>
<name>A0A0F8Y0L2_9ZZZZ</name>
<feature type="domain" description="CARDB" evidence="1">
    <location>
        <begin position="219"/>
        <end position="320"/>
    </location>
</feature>